<dbReference type="AlphaFoldDB" id="A0A3M6TFL7"/>
<accession>A0A3M6TFL7</accession>
<name>A0A3M6TFL7_POCDA</name>
<dbReference type="STRING" id="46731.A0A3M6TFL7"/>
<protein>
    <submittedName>
        <fullName evidence="1">Uncharacterized protein</fullName>
    </submittedName>
</protein>
<comment type="caution">
    <text evidence="1">The sequence shown here is derived from an EMBL/GenBank/DDBJ whole genome shotgun (WGS) entry which is preliminary data.</text>
</comment>
<evidence type="ECO:0000313" key="1">
    <source>
        <dbReference type="EMBL" id="RMX40183.1"/>
    </source>
</evidence>
<gene>
    <name evidence="1" type="ORF">pdam_00016636</name>
</gene>
<evidence type="ECO:0000313" key="2">
    <source>
        <dbReference type="Proteomes" id="UP000275408"/>
    </source>
</evidence>
<keyword evidence="2" id="KW-1185">Reference proteome</keyword>
<sequence>MGTREYFPTSKATERATKREQTRRLFNIPPLMSQPELRYSLDTEVFILVPRHYSSICKATFLVSGSGKNHRTTLSAFSEAENTGCFSERGKLHAGKLSWKLKSSMLGGADVIPRVQIMPLIMKFVCQPNLPMANMCSETELRWLLSKNKQAQSEIHYQFLLWNNDVVANPENFGRTWDTDHWVIMMKKPPPLPQAVTHLVKYKCTGE</sequence>
<organism evidence="1 2">
    <name type="scientific">Pocillopora damicornis</name>
    <name type="common">Cauliflower coral</name>
    <name type="synonym">Millepora damicornis</name>
    <dbReference type="NCBI Taxonomy" id="46731"/>
    <lineage>
        <taxon>Eukaryota</taxon>
        <taxon>Metazoa</taxon>
        <taxon>Cnidaria</taxon>
        <taxon>Anthozoa</taxon>
        <taxon>Hexacorallia</taxon>
        <taxon>Scleractinia</taxon>
        <taxon>Astrocoeniina</taxon>
        <taxon>Pocilloporidae</taxon>
        <taxon>Pocillopora</taxon>
    </lineage>
</organism>
<dbReference type="Proteomes" id="UP000275408">
    <property type="component" value="Unassembled WGS sequence"/>
</dbReference>
<reference evidence="1 2" key="1">
    <citation type="journal article" date="2018" name="Sci. Rep.">
        <title>Comparative analysis of the Pocillopora damicornis genome highlights role of immune system in coral evolution.</title>
        <authorList>
            <person name="Cunning R."/>
            <person name="Bay R.A."/>
            <person name="Gillette P."/>
            <person name="Baker A.C."/>
            <person name="Traylor-Knowles N."/>
        </authorList>
    </citation>
    <scope>NUCLEOTIDE SEQUENCE [LARGE SCALE GENOMIC DNA]</scope>
    <source>
        <strain evidence="1">RSMAS</strain>
        <tissue evidence="1">Whole animal</tissue>
    </source>
</reference>
<proteinExistence type="predicted"/>
<dbReference type="EMBL" id="RCHS01003680">
    <property type="protein sequence ID" value="RMX40183.1"/>
    <property type="molecule type" value="Genomic_DNA"/>
</dbReference>